<gene>
    <name evidence="3" type="ORF">TresaDRAFT_1154</name>
</gene>
<dbReference type="STRING" id="907348.TresaDRAFT_1154"/>
<dbReference type="PROSITE" id="PS50076">
    <property type="entry name" value="DNAJ_2"/>
    <property type="match status" value="1"/>
</dbReference>
<dbReference type="SUPFAM" id="SSF46565">
    <property type="entry name" value="Chaperone J-domain"/>
    <property type="match status" value="1"/>
</dbReference>
<dbReference type="Pfam" id="PF00226">
    <property type="entry name" value="DnaJ"/>
    <property type="match status" value="1"/>
</dbReference>
<dbReference type="GO" id="GO:0051087">
    <property type="term" value="F:protein-folding chaperone binding"/>
    <property type="evidence" value="ECO:0007669"/>
    <property type="project" value="TreeGrafter"/>
</dbReference>
<feature type="domain" description="J" evidence="2">
    <location>
        <begin position="53"/>
        <end position="116"/>
    </location>
</feature>
<dbReference type="InterPro" id="IPR001623">
    <property type="entry name" value="DnaJ_domain"/>
</dbReference>
<dbReference type="PANTHER" id="PTHR44360:SF1">
    <property type="entry name" value="DNAJ HOMOLOG SUBFAMILY B MEMBER 9"/>
    <property type="match status" value="1"/>
</dbReference>
<dbReference type="eggNOG" id="COG2214">
    <property type="taxonomic scope" value="Bacteria"/>
</dbReference>
<dbReference type="Proteomes" id="UP000003571">
    <property type="component" value="Unassembled WGS sequence"/>
</dbReference>
<dbReference type="PANTHER" id="PTHR44360">
    <property type="entry name" value="DNAJ HOMOLOG SUBFAMILY B MEMBER 9"/>
    <property type="match status" value="1"/>
</dbReference>
<keyword evidence="4" id="KW-1185">Reference proteome</keyword>
<dbReference type="PROSITE" id="PS00636">
    <property type="entry name" value="DNAJ_1"/>
    <property type="match status" value="1"/>
</dbReference>
<dbReference type="InterPro" id="IPR036869">
    <property type="entry name" value="J_dom_sf"/>
</dbReference>
<dbReference type="SMART" id="SM00271">
    <property type="entry name" value="DnaJ"/>
    <property type="match status" value="1"/>
</dbReference>
<organism evidence="3 4">
    <name type="scientific">Treponema saccharophilum DSM 2985</name>
    <dbReference type="NCBI Taxonomy" id="907348"/>
    <lineage>
        <taxon>Bacteria</taxon>
        <taxon>Pseudomonadati</taxon>
        <taxon>Spirochaetota</taxon>
        <taxon>Spirochaetia</taxon>
        <taxon>Spirochaetales</taxon>
        <taxon>Treponemataceae</taxon>
        <taxon>Treponema</taxon>
    </lineage>
</organism>
<keyword evidence="1" id="KW-0143">Chaperone</keyword>
<dbReference type="Gene3D" id="1.10.287.110">
    <property type="entry name" value="DnaJ domain"/>
    <property type="match status" value="1"/>
</dbReference>
<protein>
    <submittedName>
        <fullName evidence="3">Heat shock protein DnaJ domain protein</fullName>
    </submittedName>
</protein>
<dbReference type="EMBL" id="AGRW01000049">
    <property type="protein sequence ID" value="EIC01545.1"/>
    <property type="molecule type" value="Genomic_DNA"/>
</dbReference>
<evidence type="ECO:0000313" key="3">
    <source>
        <dbReference type="EMBL" id="EIC01545.1"/>
    </source>
</evidence>
<comment type="caution">
    <text evidence="3">The sequence shown here is derived from an EMBL/GenBank/DDBJ whole genome shotgun (WGS) entry which is preliminary data.</text>
</comment>
<dbReference type="CDD" id="cd06257">
    <property type="entry name" value="DnaJ"/>
    <property type="match status" value="1"/>
</dbReference>
<dbReference type="InterPro" id="IPR018253">
    <property type="entry name" value="DnaJ_domain_CS"/>
</dbReference>
<proteinExistence type="predicted"/>
<reference evidence="3 4" key="1">
    <citation type="submission" date="2011-09" db="EMBL/GenBank/DDBJ databases">
        <title>The draft genome of Treponema saccharophilum DSM 2985.</title>
        <authorList>
            <consortium name="US DOE Joint Genome Institute (JGI-PGF)"/>
            <person name="Lucas S."/>
            <person name="Copeland A."/>
            <person name="Lapidus A."/>
            <person name="Glavina del Rio T."/>
            <person name="Dalin E."/>
            <person name="Tice H."/>
            <person name="Bruce D."/>
            <person name="Goodwin L."/>
            <person name="Pitluck S."/>
            <person name="Peters L."/>
            <person name="Kyrpides N."/>
            <person name="Mavromatis K."/>
            <person name="Ivanova N."/>
            <person name="Markowitz V."/>
            <person name="Cheng J.-F."/>
            <person name="Hugenholtz P."/>
            <person name="Woyke T."/>
            <person name="Wu D."/>
            <person name="Gronow S."/>
            <person name="Wellnitz S."/>
            <person name="Brambilla E."/>
            <person name="Klenk H.-P."/>
            <person name="Eisen J.A."/>
        </authorList>
    </citation>
    <scope>NUCLEOTIDE SEQUENCE [LARGE SCALE GENOMIC DNA]</scope>
    <source>
        <strain evidence="3 4">DSM 2985</strain>
    </source>
</reference>
<evidence type="ECO:0000259" key="2">
    <source>
        <dbReference type="PROSITE" id="PS50076"/>
    </source>
</evidence>
<dbReference type="GO" id="GO:0036503">
    <property type="term" value="P:ERAD pathway"/>
    <property type="evidence" value="ECO:0007669"/>
    <property type="project" value="TreeGrafter"/>
</dbReference>
<sequence length="302" mass="35329">MCGKHDDIFLIIRLWKIRQKFIIWKPRAGIRGCAGRGSSLPPYKKDKGLEMTDPYKVLGIQKNATAAEIKRAYRRKAKELHPDSSGSDTSAAFNEVVKAYELLSDVRSRSLFDESFFMRAGGDPYRRRTDSWDYRTWLLARHDEESRAKLIFFDLMHSREDDAVAEFKRMCTEHLSFRLSHWFSREDFMDYGFILCEELVIRQEYYDAFNLLEQIILMERSFSYFRHFFPEVMDLARLVLKSHLDGKISDELAIDSWERALELGFGNDDDAFFLRKMGGAYRRMGDVGTARICEEEAARLAG</sequence>
<accession>H7ELK4</accession>
<evidence type="ECO:0000313" key="4">
    <source>
        <dbReference type="Proteomes" id="UP000003571"/>
    </source>
</evidence>
<dbReference type="GO" id="GO:0051787">
    <property type="term" value="F:misfolded protein binding"/>
    <property type="evidence" value="ECO:0007669"/>
    <property type="project" value="TreeGrafter"/>
</dbReference>
<evidence type="ECO:0000256" key="1">
    <source>
        <dbReference type="ARBA" id="ARBA00023186"/>
    </source>
</evidence>
<dbReference type="PATRIC" id="fig|907348.3.peg.1795"/>
<name>H7ELK4_9SPIR</name>
<dbReference type="InterPro" id="IPR051948">
    <property type="entry name" value="Hsp70_co-chaperone_J-domain"/>
</dbReference>
<dbReference type="PRINTS" id="PR00625">
    <property type="entry name" value="JDOMAIN"/>
</dbReference>
<dbReference type="AlphaFoldDB" id="H7ELK4"/>
<keyword evidence="3" id="KW-0346">Stress response</keyword>